<keyword evidence="2" id="KW-0808">Transferase</keyword>
<proteinExistence type="predicted"/>
<accession>A0ABD0V8C2</accession>
<protein>
    <recommendedName>
        <fullName evidence="7">UDP-N-acetylglucosamine--dolichyl-phosphate N-acetylglucosaminephosphotransferase</fullName>
    </recommendedName>
</protein>
<organism evidence="5 6">
    <name type="scientific">Dendrobium thyrsiflorum</name>
    <name type="common">Pinecone-like raceme dendrobium</name>
    <name type="synonym">Orchid</name>
    <dbReference type="NCBI Taxonomy" id="117978"/>
    <lineage>
        <taxon>Eukaryota</taxon>
        <taxon>Viridiplantae</taxon>
        <taxon>Streptophyta</taxon>
        <taxon>Embryophyta</taxon>
        <taxon>Tracheophyta</taxon>
        <taxon>Spermatophyta</taxon>
        <taxon>Magnoliopsida</taxon>
        <taxon>Liliopsida</taxon>
        <taxon>Asparagales</taxon>
        <taxon>Orchidaceae</taxon>
        <taxon>Epidendroideae</taxon>
        <taxon>Malaxideae</taxon>
        <taxon>Dendrobiinae</taxon>
        <taxon>Dendrobium</taxon>
    </lineage>
</organism>
<dbReference type="EMBL" id="JANQDX010000009">
    <property type="protein sequence ID" value="KAL0918787.1"/>
    <property type="molecule type" value="Genomic_DNA"/>
</dbReference>
<evidence type="ECO:0008006" key="7">
    <source>
        <dbReference type="Google" id="ProtNLM"/>
    </source>
</evidence>
<dbReference type="GO" id="GO:0046872">
    <property type="term" value="F:metal ion binding"/>
    <property type="evidence" value="ECO:0007669"/>
    <property type="project" value="UniProtKB-KW"/>
</dbReference>
<dbReference type="GO" id="GO:0016757">
    <property type="term" value="F:glycosyltransferase activity"/>
    <property type="evidence" value="ECO:0007669"/>
    <property type="project" value="UniProtKB-KW"/>
</dbReference>
<reference evidence="5 6" key="1">
    <citation type="journal article" date="2024" name="Plant Biotechnol. J.">
        <title>Dendrobium thyrsiflorum genome and its molecular insights into genes involved in important horticultural traits.</title>
        <authorList>
            <person name="Chen B."/>
            <person name="Wang J.Y."/>
            <person name="Zheng P.J."/>
            <person name="Li K.L."/>
            <person name="Liang Y.M."/>
            <person name="Chen X.F."/>
            <person name="Zhang C."/>
            <person name="Zhao X."/>
            <person name="He X."/>
            <person name="Zhang G.Q."/>
            <person name="Liu Z.J."/>
            <person name="Xu Q."/>
        </authorList>
    </citation>
    <scope>NUCLEOTIDE SEQUENCE [LARGE SCALE GENOMIC DNA]</scope>
    <source>
        <strain evidence="5">GZMU011</strain>
    </source>
</reference>
<dbReference type="GO" id="GO:0012505">
    <property type="term" value="C:endomembrane system"/>
    <property type="evidence" value="ECO:0007669"/>
    <property type="project" value="UniProtKB-SubCell"/>
</dbReference>
<comment type="caution">
    <text evidence="5">The sequence shown here is derived from an EMBL/GenBank/DDBJ whole genome shotgun (WGS) entry which is preliminary data.</text>
</comment>
<evidence type="ECO:0000256" key="1">
    <source>
        <dbReference type="ARBA" id="ARBA00004127"/>
    </source>
</evidence>
<gene>
    <name evidence="5" type="ORF">M5K25_010821</name>
</gene>
<dbReference type="InterPro" id="IPR033895">
    <property type="entry name" value="GPT"/>
</dbReference>
<comment type="subcellular location">
    <subcellularLocation>
        <location evidence="1">Endomembrane system</location>
        <topology evidence="1">Multi-pass membrane protein</topology>
    </subcellularLocation>
</comment>
<name>A0ABD0V8C2_DENTH</name>
<evidence type="ECO:0000313" key="5">
    <source>
        <dbReference type="EMBL" id="KAL0918787.1"/>
    </source>
</evidence>
<dbReference type="PANTHER" id="PTHR10571">
    <property type="entry name" value="UDP-N-ACETYLGLUCOSAMINE--DOLICHYL-PHOSPHATE N-ACETYLGLUCOSAMINEPHOSPHOTRANSFERASE"/>
    <property type="match status" value="1"/>
</dbReference>
<sequence>MVPSSRAVMFPGLLSQRSETLLVFFSPQVLNFLLSCPQLFKIIPCPRHRLPSFDPKTGLLTGTKDGTLVNLFLRYLGKCSEKSLCIRLLILQLVAIWATYMEIHSCLTVFLAGFGMSPVFLVEAHPCRGRRGRWVVFSEVGNLWRYKDGGGSRCGFRRILDGIGGWRGDIDIGIIVSNACRTVGIIGRRRMGVISSSQLTGKAASSDRRLDFFAWLGV</sequence>
<dbReference type="AlphaFoldDB" id="A0ABD0V8C2"/>
<keyword evidence="3" id="KW-0479">Metal-binding</keyword>
<dbReference type="Proteomes" id="UP001552299">
    <property type="component" value="Unassembled WGS sequence"/>
</dbReference>
<keyword evidence="2" id="KW-0328">Glycosyltransferase</keyword>
<dbReference type="PANTHER" id="PTHR10571:SF0">
    <property type="entry name" value="UDP-N-ACETYLGLUCOSAMINE--DOLICHYL-PHOSPHATE N-ACETYLGLUCOSAMINEPHOSPHOTRANSFERASE"/>
    <property type="match status" value="1"/>
</dbReference>
<evidence type="ECO:0000256" key="3">
    <source>
        <dbReference type="ARBA" id="ARBA00022723"/>
    </source>
</evidence>
<evidence type="ECO:0000256" key="2">
    <source>
        <dbReference type="ARBA" id="ARBA00022676"/>
    </source>
</evidence>
<keyword evidence="6" id="KW-1185">Reference proteome</keyword>
<evidence type="ECO:0000313" key="6">
    <source>
        <dbReference type="Proteomes" id="UP001552299"/>
    </source>
</evidence>
<keyword evidence="4" id="KW-0460">Magnesium</keyword>
<evidence type="ECO:0000256" key="4">
    <source>
        <dbReference type="ARBA" id="ARBA00022842"/>
    </source>
</evidence>